<evidence type="ECO:0000313" key="2">
    <source>
        <dbReference type="Proteomes" id="UP000591941"/>
    </source>
</evidence>
<dbReference type="Proteomes" id="UP000591941">
    <property type="component" value="Unassembled WGS sequence"/>
</dbReference>
<accession>A0A841R1R2</accession>
<dbReference type="RefSeq" id="WP_159822120.1">
    <property type="nucleotide sequence ID" value="NZ_CABWNB010000001.1"/>
</dbReference>
<sequence>MQSKELDCVLLRNGKEVVIIDDSLEGYYLVEDGDVEETGAPPFTIKEDEIVEITYVAKPS</sequence>
<dbReference type="GeneID" id="93485337"/>
<protein>
    <submittedName>
        <fullName evidence="1">Uncharacterized protein</fullName>
    </submittedName>
</protein>
<keyword evidence="2" id="KW-1185">Reference proteome</keyword>
<evidence type="ECO:0000313" key="1">
    <source>
        <dbReference type="EMBL" id="MBB6477030.1"/>
    </source>
</evidence>
<comment type="caution">
    <text evidence="1">The sequence shown here is derived from an EMBL/GenBank/DDBJ whole genome shotgun (WGS) entry which is preliminary data.</text>
</comment>
<gene>
    <name evidence="1" type="ORF">HNR45_000052</name>
</gene>
<proteinExistence type="predicted"/>
<dbReference type="AlphaFoldDB" id="A0A841R1R2"/>
<reference evidence="1 2" key="1">
    <citation type="submission" date="2020-08" db="EMBL/GenBank/DDBJ databases">
        <title>Genomic Encyclopedia of Type Strains, Phase IV (KMG-IV): sequencing the most valuable type-strain genomes for metagenomic binning, comparative biology and taxonomic classification.</title>
        <authorList>
            <person name="Goeker M."/>
        </authorList>
    </citation>
    <scope>NUCLEOTIDE SEQUENCE [LARGE SCALE GENOMIC DNA]</scope>
    <source>
        <strain evidence="1 2">DSM 21255</strain>
    </source>
</reference>
<organism evidence="1 2">
    <name type="scientific">Negativicoccus succinicivorans</name>
    <dbReference type="NCBI Taxonomy" id="620903"/>
    <lineage>
        <taxon>Bacteria</taxon>
        <taxon>Bacillati</taxon>
        <taxon>Bacillota</taxon>
        <taxon>Negativicutes</taxon>
        <taxon>Veillonellales</taxon>
        <taxon>Veillonellaceae</taxon>
        <taxon>Negativicoccus</taxon>
    </lineage>
</organism>
<dbReference type="OrthoDB" id="1685215at2"/>
<dbReference type="EMBL" id="JACHHI010000001">
    <property type="protein sequence ID" value="MBB6477030.1"/>
    <property type="molecule type" value="Genomic_DNA"/>
</dbReference>
<name>A0A841R1R2_9FIRM</name>